<gene>
    <name evidence="2" type="ORF">Tco_0627070</name>
</gene>
<keyword evidence="3" id="KW-1185">Reference proteome</keyword>
<feature type="compositionally biased region" description="Basic and acidic residues" evidence="1">
    <location>
        <begin position="58"/>
        <end position="71"/>
    </location>
</feature>
<evidence type="ECO:0000313" key="3">
    <source>
        <dbReference type="Proteomes" id="UP001151760"/>
    </source>
</evidence>
<comment type="caution">
    <text evidence="2">The sequence shown here is derived from an EMBL/GenBank/DDBJ whole genome shotgun (WGS) entry which is preliminary data.</text>
</comment>
<dbReference type="EMBL" id="BQNB010008745">
    <property type="protein sequence ID" value="GJS53708.1"/>
    <property type="molecule type" value="Genomic_DNA"/>
</dbReference>
<evidence type="ECO:0000313" key="2">
    <source>
        <dbReference type="EMBL" id="GJS53708.1"/>
    </source>
</evidence>
<reference evidence="2" key="2">
    <citation type="submission" date="2022-01" db="EMBL/GenBank/DDBJ databases">
        <authorList>
            <person name="Yamashiro T."/>
            <person name="Shiraishi A."/>
            <person name="Satake H."/>
            <person name="Nakayama K."/>
        </authorList>
    </citation>
    <scope>NUCLEOTIDE SEQUENCE</scope>
</reference>
<accession>A0ABQ4WLM3</accession>
<evidence type="ECO:0000256" key="1">
    <source>
        <dbReference type="SAM" id="MobiDB-lite"/>
    </source>
</evidence>
<name>A0ABQ4WLM3_9ASTR</name>
<organism evidence="2 3">
    <name type="scientific">Tanacetum coccineum</name>
    <dbReference type="NCBI Taxonomy" id="301880"/>
    <lineage>
        <taxon>Eukaryota</taxon>
        <taxon>Viridiplantae</taxon>
        <taxon>Streptophyta</taxon>
        <taxon>Embryophyta</taxon>
        <taxon>Tracheophyta</taxon>
        <taxon>Spermatophyta</taxon>
        <taxon>Magnoliopsida</taxon>
        <taxon>eudicotyledons</taxon>
        <taxon>Gunneridae</taxon>
        <taxon>Pentapetalae</taxon>
        <taxon>asterids</taxon>
        <taxon>campanulids</taxon>
        <taxon>Asterales</taxon>
        <taxon>Asteraceae</taxon>
        <taxon>Asteroideae</taxon>
        <taxon>Anthemideae</taxon>
        <taxon>Anthemidinae</taxon>
        <taxon>Tanacetum</taxon>
    </lineage>
</organism>
<feature type="compositionally biased region" description="Low complexity" evidence="1">
    <location>
        <begin position="41"/>
        <end position="54"/>
    </location>
</feature>
<reference evidence="2" key="1">
    <citation type="journal article" date="2022" name="Int. J. Mol. Sci.">
        <title>Draft Genome of Tanacetum Coccineum: Genomic Comparison of Closely Related Tanacetum-Family Plants.</title>
        <authorList>
            <person name="Yamashiro T."/>
            <person name="Shiraishi A."/>
            <person name="Nakayama K."/>
            <person name="Satake H."/>
        </authorList>
    </citation>
    <scope>NUCLEOTIDE SEQUENCE</scope>
</reference>
<sequence length="71" mass="7866">MGCSRKEKYDIIEAAGLCSKARVETVPGKDYILLPLWTQDPPFSSSSKDSPNASGFKPSEEEEKKDAESRE</sequence>
<protein>
    <submittedName>
        <fullName evidence="2">Uncharacterized protein</fullName>
    </submittedName>
</protein>
<feature type="region of interest" description="Disordered" evidence="1">
    <location>
        <begin position="40"/>
        <end position="71"/>
    </location>
</feature>
<dbReference type="Proteomes" id="UP001151760">
    <property type="component" value="Unassembled WGS sequence"/>
</dbReference>
<proteinExistence type="predicted"/>